<dbReference type="EMBL" id="JBHFNR010000081">
    <property type="protein sequence ID" value="MFB2893647.1"/>
    <property type="molecule type" value="Genomic_DNA"/>
</dbReference>
<feature type="domain" description="Transposase IS701-like DDE" evidence="1">
    <location>
        <begin position="18"/>
        <end position="102"/>
    </location>
</feature>
<keyword evidence="3" id="KW-1185">Reference proteome</keyword>
<comment type="caution">
    <text evidence="2">The sequence shown here is derived from an EMBL/GenBank/DDBJ whole genome shotgun (WGS) entry which is preliminary data.</text>
</comment>
<accession>A0ABV4XPL9</accession>
<dbReference type="RefSeq" id="WP_413263307.1">
    <property type="nucleotide sequence ID" value="NZ_JBHFNR010000081.1"/>
</dbReference>
<name>A0ABV4XPL9_9CYAN</name>
<gene>
    <name evidence="2" type="ORF">ACE1CI_12110</name>
</gene>
<evidence type="ECO:0000259" key="1">
    <source>
        <dbReference type="Pfam" id="PF13546"/>
    </source>
</evidence>
<reference evidence="2 3" key="1">
    <citation type="submission" date="2024-09" db="EMBL/GenBank/DDBJ databases">
        <title>Floridaenema gen nov. (Aerosakkonemataceae, Aerosakkonematales ord. nov., Cyanobacteria) from benthic tropical and subtropical fresh waters, with the description of four new species.</title>
        <authorList>
            <person name="Moretto J.A."/>
            <person name="Berthold D.E."/>
            <person name="Lefler F.W."/>
            <person name="Huang I.-S."/>
            <person name="Laughinghouse H. IV."/>
        </authorList>
    </citation>
    <scope>NUCLEOTIDE SEQUENCE [LARGE SCALE GENOMIC DNA]</scope>
    <source>
        <strain evidence="2 3">BLCC-F50</strain>
    </source>
</reference>
<organism evidence="2 3">
    <name type="scientific">Floridaenema flaviceps BLCC-F50</name>
    <dbReference type="NCBI Taxonomy" id="3153642"/>
    <lineage>
        <taxon>Bacteria</taxon>
        <taxon>Bacillati</taxon>
        <taxon>Cyanobacteriota</taxon>
        <taxon>Cyanophyceae</taxon>
        <taxon>Oscillatoriophycideae</taxon>
        <taxon>Aerosakkonematales</taxon>
        <taxon>Aerosakkonemataceae</taxon>
        <taxon>Floridanema</taxon>
        <taxon>Floridanema flaviceps</taxon>
    </lineage>
</organism>
<dbReference type="InterPro" id="IPR038721">
    <property type="entry name" value="IS701-like_DDE_dom"/>
</dbReference>
<evidence type="ECO:0000313" key="2">
    <source>
        <dbReference type="EMBL" id="MFB2893647.1"/>
    </source>
</evidence>
<protein>
    <submittedName>
        <fullName evidence="2">Transposase</fullName>
    </submittedName>
</protein>
<dbReference type="Proteomes" id="UP001576784">
    <property type="component" value="Unassembled WGS sequence"/>
</dbReference>
<sequence length="190" mass="22592">MGVEQIDTTLHHCPAFEKEQLSVLFADSYYSQRQFLCALSSQSNLVLITRVRSNRFFSRQPSINEETKSGRGHRRWYGERFDLKDETTWVEADEIAQTNFTTRRGRLLQLNISEEHQMLMRGTKEYPMHQYPFTLLQVKVTDEKSQQLWHPMRLILLGQRRNELLFWIAIYLTDNDLIWSILYVSVNNVC</sequence>
<proteinExistence type="predicted"/>
<dbReference type="Pfam" id="PF13546">
    <property type="entry name" value="DDE_5"/>
    <property type="match status" value="1"/>
</dbReference>
<evidence type="ECO:0000313" key="3">
    <source>
        <dbReference type="Proteomes" id="UP001576784"/>
    </source>
</evidence>